<organism evidence="1 2">
    <name type="scientific">Cichorium intybus</name>
    <name type="common">Chicory</name>
    <dbReference type="NCBI Taxonomy" id="13427"/>
    <lineage>
        <taxon>Eukaryota</taxon>
        <taxon>Viridiplantae</taxon>
        <taxon>Streptophyta</taxon>
        <taxon>Embryophyta</taxon>
        <taxon>Tracheophyta</taxon>
        <taxon>Spermatophyta</taxon>
        <taxon>Magnoliopsida</taxon>
        <taxon>eudicotyledons</taxon>
        <taxon>Gunneridae</taxon>
        <taxon>Pentapetalae</taxon>
        <taxon>asterids</taxon>
        <taxon>campanulids</taxon>
        <taxon>Asterales</taxon>
        <taxon>Asteraceae</taxon>
        <taxon>Cichorioideae</taxon>
        <taxon>Cichorieae</taxon>
        <taxon>Cichoriinae</taxon>
        <taxon>Cichorium</taxon>
    </lineage>
</organism>
<dbReference type="EMBL" id="CM042011">
    <property type="protein sequence ID" value="KAI3768420.1"/>
    <property type="molecule type" value="Genomic_DNA"/>
</dbReference>
<proteinExistence type="predicted"/>
<comment type="caution">
    <text evidence="1">The sequence shown here is derived from an EMBL/GenBank/DDBJ whole genome shotgun (WGS) entry which is preliminary data.</text>
</comment>
<sequence>MFSSNPFPELPSSPNVYFPSNFLFHHERDTACFNYHLNNSDPFIFGDRFHDDYNSFADPSPTIENITTITRDINTKQQHFSEEPVLESSQDHDDILESVISCSGKKTRASNKDGHSKIYTAHGPRDRRVRLSIDISQKFFCLQDLLGFNKPSKTLDWLFTKCKTAIKELVEETNHCSSSTANYQSKMSFLEAIMVGKGGDKSEKKSELKFDGKRRKKFTQKPKGGVQDNPSRDQSRSVARARARERVREKMRMKKLDDELKTFVHDDFYYQNFKSSAGENHWVTSVEPAAW</sequence>
<dbReference type="Proteomes" id="UP001055811">
    <property type="component" value="Linkage Group LG03"/>
</dbReference>
<accession>A0ACB9FBA4</accession>
<protein>
    <submittedName>
        <fullName evidence="1">Uncharacterized protein</fullName>
    </submittedName>
</protein>
<evidence type="ECO:0000313" key="2">
    <source>
        <dbReference type="Proteomes" id="UP001055811"/>
    </source>
</evidence>
<gene>
    <name evidence="1" type="ORF">L2E82_19086</name>
</gene>
<reference evidence="1 2" key="2">
    <citation type="journal article" date="2022" name="Mol. Ecol. Resour.">
        <title>The genomes of chicory, endive, great burdock and yacon provide insights into Asteraceae paleo-polyploidization history and plant inulin production.</title>
        <authorList>
            <person name="Fan W."/>
            <person name="Wang S."/>
            <person name="Wang H."/>
            <person name="Wang A."/>
            <person name="Jiang F."/>
            <person name="Liu H."/>
            <person name="Zhao H."/>
            <person name="Xu D."/>
            <person name="Zhang Y."/>
        </authorList>
    </citation>
    <scope>NUCLEOTIDE SEQUENCE [LARGE SCALE GENOMIC DNA]</scope>
    <source>
        <strain evidence="2">cv. Punajuju</strain>
        <tissue evidence="1">Leaves</tissue>
    </source>
</reference>
<keyword evidence="2" id="KW-1185">Reference proteome</keyword>
<name>A0ACB9FBA4_CICIN</name>
<reference evidence="2" key="1">
    <citation type="journal article" date="2022" name="Mol. Ecol. Resour.">
        <title>The genomes of chicory, endive, great burdock and yacon provide insights into Asteraceae palaeo-polyploidization history and plant inulin production.</title>
        <authorList>
            <person name="Fan W."/>
            <person name="Wang S."/>
            <person name="Wang H."/>
            <person name="Wang A."/>
            <person name="Jiang F."/>
            <person name="Liu H."/>
            <person name="Zhao H."/>
            <person name="Xu D."/>
            <person name="Zhang Y."/>
        </authorList>
    </citation>
    <scope>NUCLEOTIDE SEQUENCE [LARGE SCALE GENOMIC DNA]</scope>
    <source>
        <strain evidence="2">cv. Punajuju</strain>
    </source>
</reference>
<evidence type="ECO:0000313" key="1">
    <source>
        <dbReference type="EMBL" id="KAI3768420.1"/>
    </source>
</evidence>